<evidence type="ECO:0000256" key="3">
    <source>
        <dbReference type="ARBA" id="ARBA00023163"/>
    </source>
</evidence>
<dbReference type="SUPFAM" id="SSF46785">
    <property type="entry name" value="Winged helix' DNA-binding domain"/>
    <property type="match status" value="1"/>
</dbReference>
<sequence length="242" mass="28652">MVYFFAEAENGLKGGAIININSKVKRYSTRDYAYEELREQIIMLKLNPGRSISENEMSIMLEVSRTPVREAFVKLAQEKLLEVYPQKGTFVSLIDLDYVEEARFIREHLERAIVKEACKSFNVDCLIELEKKFELQKLAVEKKDYTKLFELDEMFHQCISIGTDKERIWSVIQQMNAHLNRIRMLSLAANYNWELILSQHEKIIKAIKQQKEDEADLVMEEHLRKLTFELEELKNEFPDYFK</sequence>
<dbReference type="InterPro" id="IPR036390">
    <property type="entry name" value="WH_DNA-bd_sf"/>
</dbReference>
<evidence type="ECO:0000313" key="6">
    <source>
        <dbReference type="Proteomes" id="UP001597383"/>
    </source>
</evidence>
<dbReference type="RefSeq" id="WP_377556129.1">
    <property type="nucleotide sequence ID" value="NZ_JBHUHQ010000015.1"/>
</dbReference>
<accession>A0ABW4W1G0</accession>
<protein>
    <submittedName>
        <fullName evidence="5">GntR family transcriptional regulator</fullName>
    </submittedName>
</protein>
<dbReference type="PROSITE" id="PS50949">
    <property type="entry name" value="HTH_GNTR"/>
    <property type="match status" value="1"/>
</dbReference>
<dbReference type="CDD" id="cd07377">
    <property type="entry name" value="WHTH_GntR"/>
    <property type="match status" value="1"/>
</dbReference>
<dbReference type="Pfam" id="PF00392">
    <property type="entry name" value="GntR"/>
    <property type="match status" value="1"/>
</dbReference>
<dbReference type="InterPro" id="IPR036388">
    <property type="entry name" value="WH-like_DNA-bd_sf"/>
</dbReference>
<evidence type="ECO:0000256" key="2">
    <source>
        <dbReference type="ARBA" id="ARBA00023125"/>
    </source>
</evidence>
<dbReference type="SUPFAM" id="SSF48008">
    <property type="entry name" value="GntR ligand-binding domain-like"/>
    <property type="match status" value="1"/>
</dbReference>
<organism evidence="5 6">
    <name type="scientific">Ornithinibacillus salinisoli</name>
    <dbReference type="NCBI Taxonomy" id="1848459"/>
    <lineage>
        <taxon>Bacteria</taxon>
        <taxon>Bacillati</taxon>
        <taxon>Bacillota</taxon>
        <taxon>Bacilli</taxon>
        <taxon>Bacillales</taxon>
        <taxon>Bacillaceae</taxon>
        <taxon>Ornithinibacillus</taxon>
    </lineage>
</organism>
<comment type="caution">
    <text evidence="5">The sequence shown here is derived from an EMBL/GenBank/DDBJ whole genome shotgun (WGS) entry which is preliminary data.</text>
</comment>
<dbReference type="Gene3D" id="1.10.10.10">
    <property type="entry name" value="Winged helix-like DNA-binding domain superfamily/Winged helix DNA-binding domain"/>
    <property type="match status" value="1"/>
</dbReference>
<reference evidence="6" key="1">
    <citation type="journal article" date="2019" name="Int. J. Syst. Evol. Microbiol.">
        <title>The Global Catalogue of Microorganisms (GCM) 10K type strain sequencing project: providing services to taxonomists for standard genome sequencing and annotation.</title>
        <authorList>
            <consortium name="The Broad Institute Genomics Platform"/>
            <consortium name="The Broad Institute Genome Sequencing Center for Infectious Disease"/>
            <person name="Wu L."/>
            <person name="Ma J."/>
        </authorList>
    </citation>
    <scope>NUCLEOTIDE SEQUENCE [LARGE SCALE GENOMIC DNA]</scope>
    <source>
        <strain evidence="6">R28</strain>
    </source>
</reference>
<keyword evidence="1" id="KW-0805">Transcription regulation</keyword>
<dbReference type="PANTHER" id="PTHR43537:SF6">
    <property type="entry name" value="HTH-TYPE TRANSCRIPTIONAL REPRESSOR RSPR"/>
    <property type="match status" value="1"/>
</dbReference>
<dbReference type="InterPro" id="IPR011711">
    <property type="entry name" value="GntR_C"/>
</dbReference>
<keyword evidence="2" id="KW-0238">DNA-binding</keyword>
<keyword evidence="3" id="KW-0804">Transcription</keyword>
<keyword evidence="6" id="KW-1185">Reference proteome</keyword>
<dbReference type="EMBL" id="JBHUHQ010000015">
    <property type="protein sequence ID" value="MFD2044635.1"/>
    <property type="molecule type" value="Genomic_DNA"/>
</dbReference>
<gene>
    <name evidence="5" type="ORF">ACFSJF_10185</name>
</gene>
<proteinExistence type="predicted"/>
<dbReference type="PANTHER" id="PTHR43537">
    <property type="entry name" value="TRANSCRIPTIONAL REGULATOR, GNTR FAMILY"/>
    <property type="match status" value="1"/>
</dbReference>
<evidence type="ECO:0000256" key="1">
    <source>
        <dbReference type="ARBA" id="ARBA00023015"/>
    </source>
</evidence>
<dbReference type="Proteomes" id="UP001597383">
    <property type="component" value="Unassembled WGS sequence"/>
</dbReference>
<evidence type="ECO:0000313" key="5">
    <source>
        <dbReference type="EMBL" id="MFD2044635.1"/>
    </source>
</evidence>
<dbReference type="Gene3D" id="1.20.120.530">
    <property type="entry name" value="GntR ligand-binding domain-like"/>
    <property type="match status" value="1"/>
</dbReference>
<dbReference type="Pfam" id="PF07729">
    <property type="entry name" value="FCD"/>
    <property type="match status" value="1"/>
</dbReference>
<dbReference type="SMART" id="SM00345">
    <property type="entry name" value="HTH_GNTR"/>
    <property type="match status" value="1"/>
</dbReference>
<evidence type="ECO:0000259" key="4">
    <source>
        <dbReference type="PROSITE" id="PS50949"/>
    </source>
</evidence>
<name>A0ABW4W1G0_9BACI</name>
<feature type="domain" description="HTH gntR-type" evidence="4">
    <location>
        <begin position="27"/>
        <end position="94"/>
    </location>
</feature>
<dbReference type="InterPro" id="IPR000524">
    <property type="entry name" value="Tscrpt_reg_HTH_GntR"/>
</dbReference>
<dbReference type="InterPro" id="IPR008920">
    <property type="entry name" value="TF_FadR/GntR_C"/>
</dbReference>
<dbReference type="SMART" id="SM00895">
    <property type="entry name" value="FCD"/>
    <property type="match status" value="1"/>
</dbReference>